<dbReference type="PROSITE" id="PS50011">
    <property type="entry name" value="PROTEIN_KINASE_DOM"/>
    <property type="match status" value="1"/>
</dbReference>
<proteinExistence type="predicted"/>
<reference evidence="5 6" key="1">
    <citation type="submission" date="2016-10" db="EMBL/GenBank/DDBJ databases">
        <title>The genome of Paramicrosporidium saccamoebae is the missing link in understanding Cryptomycota and Microsporidia evolution.</title>
        <authorList>
            <person name="Quandt C.A."/>
            <person name="Beaudet D."/>
            <person name="Corsaro D."/>
            <person name="Michel R."/>
            <person name="Corradi N."/>
            <person name="James T."/>
        </authorList>
    </citation>
    <scope>NUCLEOTIDE SEQUENCE [LARGE SCALE GENOMIC DNA]</scope>
    <source>
        <strain evidence="5 6">KSL3</strain>
    </source>
</reference>
<feature type="domain" description="Protein kinase" evidence="4">
    <location>
        <begin position="361"/>
        <end position="624"/>
    </location>
</feature>
<dbReference type="InterPro" id="IPR000719">
    <property type="entry name" value="Prot_kinase_dom"/>
</dbReference>
<dbReference type="Gene3D" id="1.10.510.10">
    <property type="entry name" value="Transferase(Phosphotransferase) domain 1"/>
    <property type="match status" value="1"/>
</dbReference>
<name>A0A2H9TK01_9FUNG</name>
<dbReference type="PANTHER" id="PTHR11909">
    <property type="entry name" value="CASEIN KINASE-RELATED"/>
    <property type="match status" value="1"/>
</dbReference>
<keyword evidence="3" id="KW-0472">Membrane</keyword>
<organism evidence="5 6">
    <name type="scientific">Paramicrosporidium saccamoebae</name>
    <dbReference type="NCBI Taxonomy" id="1246581"/>
    <lineage>
        <taxon>Eukaryota</taxon>
        <taxon>Fungi</taxon>
        <taxon>Fungi incertae sedis</taxon>
        <taxon>Cryptomycota</taxon>
        <taxon>Cryptomycota incertae sedis</taxon>
        <taxon>Paramicrosporidium</taxon>
    </lineage>
</organism>
<dbReference type="FunFam" id="1.10.510.10:FF:000596">
    <property type="entry name" value="CK1 family protein kinase"/>
    <property type="match status" value="1"/>
</dbReference>
<dbReference type="OrthoDB" id="5800476at2759"/>
<dbReference type="Gene3D" id="1.20.120.1760">
    <property type="match status" value="1"/>
</dbReference>
<dbReference type="STRING" id="1246581.A0A2H9TK01"/>
<dbReference type="GO" id="GO:0004674">
    <property type="term" value="F:protein serine/threonine kinase activity"/>
    <property type="evidence" value="ECO:0007669"/>
    <property type="project" value="UniProtKB-EC"/>
</dbReference>
<evidence type="ECO:0000259" key="4">
    <source>
        <dbReference type="PROSITE" id="PS50011"/>
    </source>
</evidence>
<dbReference type="CDD" id="cd14016">
    <property type="entry name" value="STKc_CK1"/>
    <property type="match status" value="1"/>
</dbReference>
<dbReference type="InterPro" id="IPR011009">
    <property type="entry name" value="Kinase-like_dom_sf"/>
</dbReference>
<keyword evidence="5" id="KW-0808">Transferase</keyword>
<evidence type="ECO:0000313" key="5">
    <source>
        <dbReference type="EMBL" id="PJF18082.1"/>
    </source>
</evidence>
<keyword evidence="3" id="KW-1133">Transmembrane helix</keyword>
<protein>
    <recommendedName>
        <fullName evidence="1">non-specific serine/threonine protein kinase</fullName>
        <ecNumber evidence="1">2.7.11.1</ecNumber>
    </recommendedName>
</protein>
<dbReference type="Proteomes" id="UP000240830">
    <property type="component" value="Unassembled WGS sequence"/>
</dbReference>
<evidence type="ECO:0000313" key="6">
    <source>
        <dbReference type="Proteomes" id="UP000240830"/>
    </source>
</evidence>
<feature type="transmembrane region" description="Helical" evidence="3">
    <location>
        <begin position="220"/>
        <end position="239"/>
    </location>
</feature>
<feature type="transmembrane region" description="Helical" evidence="3">
    <location>
        <begin position="138"/>
        <end position="156"/>
    </location>
</feature>
<sequence>MRPDKVAPSRKSGQDHHLGGKCAGPPPIMTVIANLRRFFLGFDQFPIPPKRLINLRKYKYHGADLSLLSKYLLGPYWSALPCCPPGSIVSITPELTLTASIAFTLFAYQSLDAIDGKQARRTGMSGPLGEFFDHEPNWIAISLLSSAFLTFYVATWEEYTTGCLYLGYISGPVEGTLIVIGLCLLGAYYGGSIWMERLTLPWNISVNLLNVYKKSGLKPILNLIPFSLVAALAVTVYALNPELSKFPNFVLYFLIWGFGFACAVAQIIVAHVSKGPFPFWTPAFLPLILTALRTVSLALPSVPGWSANHHSGRGASFRNASRPPFDYKRKKTLTMDAATPSSTKPANPFNTPRAVKIAHKYIVMEKIGSGAFGDIYSDQHVAVKVESRRSPHPQLDYEAKVYKCLEGTPGIPRMHYFGVVGEYNTMVMDLMGPSLEDLFNYCNRKFSLKTVLMLADQMLQRIEYVHYKHFLHRDIKPDNFVVGTAEHARHVYLIDFGLAKRYRDPRTLFHIPYSEKKSLTGTARYASLHTHLGIAQSRRDDLESCGYVLMYFLRGSLPWQGLRAVNKEDKYAKILIKKRTTTIETLCRGFPLEFQLYFNYVRSLQFDERPDYSYLRKILRNVFIRENYRSDDMYDWVIKRMETERSVQAAVVGGNAAVGGTAAISGAPQFPSVPKAFPQNAPQGGDGFPSMRL</sequence>
<evidence type="ECO:0000256" key="3">
    <source>
        <dbReference type="SAM" id="Phobius"/>
    </source>
</evidence>
<dbReference type="SMART" id="SM00220">
    <property type="entry name" value="S_TKc"/>
    <property type="match status" value="1"/>
</dbReference>
<gene>
    <name evidence="5" type="ORF">PSACC_02106</name>
</gene>
<keyword evidence="6" id="KW-1185">Reference proteome</keyword>
<dbReference type="Pfam" id="PF00069">
    <property type="entry name" value="Pkinase"/>
    <property type="match status" value="1"/>
</dbReference>
<feature type="region of interest" description="Disordered" evidence="2">
    <location>
        <begin position="1"/>
        <end position="22"/>
    </location>
</feature>
<dbReference type="EMBL" id="MTSL01000143">
    <property type="protein sequence ID" value="PJF18082.1"/>
    <property type="molecule type" value="Genomic_DNA"/>
</dbReference>
<dbReference type="SUPFAM" id="SSF56112">
    <property type="entry name" value="Protein kinase-like (PK-like)"/>
    <property type="match status" value="1"/>
</dbReference>
<dbReference type="PROSITE" id="PS00108">
    <property type="entry name" value="PROTEIN_KINASE_ST"/>
    <property type="match status" value="1"/>
</dbReference>
<dbReference type="AlphaFoldDB" id="A0A2H9TK01"/>
<comment type="caution">
    <text evidence="5">The sequence shown here is derived from an EMBL/GenBank/DDBJ whole genome shotgun (WGS) entry which is preliminary data.</text>
</comment>
<evidence type="ECO:0000256" key="1">
    <source>
        <dbReference type="ARBA" id="ARBA00012513"/>
    </source>
</evidence>
<keyword evidence="3" id="KW-0812">Transmembrane</keyword>
<dbReference type="EC" id="2.7.11.1" evidence="1"/>
<dbReference type="GO" id="GO:0005524">
    <property type="term" value="F:ATP binding"/>
    <property type="evidence" value="ECO:0007669"/>
    <property type="project" value="InterPro"/>
</dbReference>
<feature type="compositionally biased region" description="Basic and acidic residues" evidence="2">
    <location>
        <begin position="1"/>
        <end position="18"/>
    </location>
</feature>
<dbReference type="InterPro" id="IPR008271">
    <property type="entry name" value="Ser/Thr_kinase_AS"/>
</dbReference>
<feature type="transmembrane region" description="Helical" evidence="3">
    <location>
        <begin position="251"/>
        <end position="272"/>
    </location>
</feature>
<keyword evidence="5" id="KW-0418">Kinase</keyword>
<accession>A0A2H9TK01</accession>
<evidence type="ECO:0000256" key="2">
    <source>
        <dbReference type="SAM" id="MobiDB-lite"/>
    </source>
</evidence>
<dbReference type="InterPro" id="IPR043130">
    <property type="entry name" value="CDP-OH_PTrfase_TM_dom"/>
</dbReference>
<dbReference type="InterPro" id="IPR050235">
    <property type="entry name" value="CK1_Ser-Thr_kinase"/>
</dbReference>